<keyword evidence="6" id="KW-0443">Lipid metabolism</keyword>
<feature type="domain" description="PLD phosphodiesterase" evidence="8">
    <location>
        <begin position="146"/>
        <end position="173"/>
    </location>
</feature>
<evidence type="ECO:0000256" key="6">
    <source>
        <dbReference type="ARBA" id="ARBA00023098"/>
    </source>
</evidence>
<dbReference type="PANTHER" id="PTHR43856:SF1">
    <property type="entry name" value="MITOCHONDRIAL CARDIOLIPIN HYDROLASE"/>
    <property type="match status" value="1"/>
</dbReference>
<dbReference type="GO" id="GO:0006793">
    <property type="term" value="P:phosphorus metabolic process"/>
    <property type="evidence" value="ECO:0007669"/>
    <property type="project" value="UniProtKB-ARBA"/>
</dbReference>
<dbReference type="PANTHER" id="PTHR43856">
    <property type="entry name" value="CARDIOLIPIN HYDROLASE"/>
    <property type="match status" value="1"/>
</dbReference>
<feature type="signal peptide" evidence="7">
    <location>
        <begin position="1"/>
        <end position="33"/>
    </location>
</feature>
<dbReference type="EMBL" id="DMZY01000112">
    <property type="protein sequence ID" value="HAV92284.1"/>
    <property type="molecule type" value="Genomic_DNA"/>
</dbReference>
<accession>A0A350H9R8</accession>
<proteinExistence type="inferred from homology"/>
<dbReference type="InterPro" id="IPR051406">
    <property type="entry name" value="PLD_domain"/>
</dbReference>
<dbReference type="GO" id="GO:0016891">
    <property type="term" value="F:RNA endonuclease activity producing 5'-phosphomonoesters, hydrolytic mechanism"/>
    <property type="evidence" value="ECO:0007669"/>
    <property type="project" value="TreeGrafter"/>
</dbReference>
<organism evidence="9 10">
    <name type="scientific">candidate division WOR-3 bacterium</name>
    <dbReference type="NCBI Taxonomy" id="2052148"/>
    <lineage>
        <taxon>Bacteria</taxon>
        <taxon>Bacteria division WOR-3</taxon>
    </lineage>
</organism>
<dbReference type="GO" id="GO:0016042">
    <property type="term" value="P:lipid catabolic process"/>
    <property type="evidence" value="ECO:0007669"/>
    <property type="project" value="UniProtKB-KW"/>
</dbReference>
<name>A0A350H9R8_UNCW3</name>
<evidence type="ECO:0000256" key="5">
    <source>
        <dbReference type="ARBA" id="ARBA00022963"/>
    </source>
</evidence>
<keyword evidence="4" id="KW-0378">Hydrolase</keyword>
<dbReference type="PROSITE" id="PS51257">
    <property type="entry name" value="PROKAR_LIPOPROTEIN"/>
    <property type="match status" value="1"/>
</dbReference>
<comment type="similarity">
    <text evidence="2">Belongs to the phospholipase D family.</text>
</comment>
<evidence type="ECO:0000256" key="3">
    <source>
        <dbReference type="ARBA" id="ARBA00012027"/>
    </source>
</evidence>
<evidence type="ECO:0000259" key="8">
    <source>
        <dbReference type="PROSITE" id="PS50035"/>
    </source>
</evidence>
<dbReference type="GO" id="GO:0004630">
    <property type="term" value="F:phospholipase D activity"/>
    <property type="evidence" value="ECO:0007669"/>
    <property type="project" value="UniProtKB-EC"/>
</dbReference>
<evidence type="ECO:0000256" key="1">
    <source>
        <dbReference type="ARBA" id="ARBA00000798"/>
    </source>
</evidence>
<comment type="caution">
    <text evidence="9">The sequence shown here is derived from an EMBL/GenBank/DDBJ whole genome shotgun (WGS) entry which is preliminary data.</text>
</comment>
<keyword evidence="5" id="KW-0442">Lipid degradation</keyword>
<dbReference type="AlphaFoldDB" id="A0A350H9R8"/>
<dbReference type="EC" id="3.1.4.4" evidence="3"/>
<feature type="chain" id="PRO_5016757741" description="phospholipase D" evidence="7">
    <location>
        <begin position="34"/>
        <end position="207"/>
    </location>
</feature>
<keyword evidence="7" id="KW-0732">Signal</keyword>
<dbReference type="Proteomes" id="UP000264062">
    <property type="component" value="Unassembled WGS sequence"/>
</dbReference>
<dbReference type="Gene3D" id="3.30.870.10">
    <property type="entry name" value="Endonuclease Chain A"/>
    <property type="match status" value="1"/>
</dbReference>
<reference evidence="9 10" key="1">
    <citation type="journal article" date="2018" name="Nat. Biotechnol.">
        <title>A standardized bacterial taxonomy based on genome phylogeny substantially revises the tree of life.</title>
        <authorList>
            <person name="Parks D.H."/>
            <person name="Chuvochina M."/>
            <person name="Waite D.W."/>
            <person name="Rinke C."/>
            <person name="Skarshewski A."/>
            <person name="Chaumeil P.A."/>
            <person name="Hugenholtz P."/>
        </authorList>
    </citation>
    <scope>NUCLEOTIDE SEQUENCE [LARGE SCALE GENOMIC DNA]</scope>
    <source>
        <strain evidence="9">UBA9956</strain>
    </source>
</reference>
<evidence type="ECO:0000256" key="4">
    <source>
        <dbReference type="ARBA" id="ARBA00022801"/>
    </source>
</evidence>
<dbReference type="SUPFAM" id="SSF56024">
    <property type="entry name" value="Phospholipase D/nuclease"/>
    <property type="match status" value="1"/>
</dbReference>
<evidence type="ECO:0000256" key="2">
    <source>
        <dbReference type="ARBA" id="ARBA00008664"/>
    </source>
</evidence>
<dbReference type="InterPro" id="IPR001736">
    <property type="entry name" value="PLipase_D/transphosphatidylase"/>
</dbReference>
<dbReference type="PROSITE" id="PS50035">
    <property type="entry name" value="PLD"/>
    <property type="match status" value="1"/>
</dbReference>
<sequence>MITKKLRKIYKDFFVFAVAVSVLILAFSSCQPAAVDNGDDDDDTLALTEVKAMMVCNRDYYSAASGIFKDSKKTIKGIMYDMKYYSDDLENEVMKLIDELVVAAARGVDVKIVLEQSDWNDDVSADNYETGAYLESYGIDLRYDPLTITTHCKTFIIDTNQVLVGSTNWSYSAVSSNNEANVLLEGRKIALDFTEYFETLWKNSYKK</sequence>
<dbReference type="InterPro" id="IPR025202">
    <property type="entry name" value="PLD-like_dom"/>
</dbReference>
<gene>
    <name evidence="9" type="ORF">DCW38_03790</name>
</gene>
<comment type="catalytic activity">
    <reaction evidence="1">
        <text>a 1,2-diacyl-sn-glycero-3-phosphocholine + H2O = a 1,2-diacyl-sn-glycero-3-phosphate + choline + H(+)</text>
        <dbReference type="Rhea" id="RHEA:14445"/>
        <dbReference type="ChEBI" id="CHEBI:15354"/>
        <dbReference type="ChEBI" id="CHEBI:15377"/>
        <dbReference type="ChEBI" id="CHEBI:15378"/>
        <dbReference type="ChEBI" id="CHEBI:57643"/>
        <dbReference type="ChEBI" id="CHEBI:58608"/>
        <dbReference type="EC" id="3.1.4.4"/>
    </reaction>
</comment>
<dbReference type="Pfam" id="PF13091">
    <property type="entry name" value="PLDc_2"/>
    <property type="match status" value="1"/>
</dbReference>
<evidence type="ECO:0000313" key="9">
    <source>
        <dbReference type="EMBL" id="HAV92284.1"/>
    </source>
</evidence>
<evidence type="ECO:0000313" key="10">
    <source>
        <dbReference type="Proteomes" id="UP000264062"/>
    </source>
</evidence>
<protein>
    <recommendedName>
        <fullName evidence="3">phospholipase D</fullName>
        <ecNumber evidence="3">3.1.4.4</ecNumber>
    </recommendedName>
</protein>
<evidence type="ECO:0000256" key="7">
    <source>
        <dbReference type="SAM" id="SignalP"/>
    </source>
</evidence>